<protein>
    <submittedName>
        <fullName evidence="2">Uncharacterized protein</fullName>
    </submittedName>
</protein>
<reference evidence="2" key="1">
    <citation type="submission" date="2021-01" db="EMBL/GenBank/DDBJ databases">
        <authorList>
            <consortium name="Genoscope - CEA"/>
            <person name="William W."/>
        </authorList>
    </citation>
    <scope>NUCLEOTIDE SEQUENCE</scope>
</reference>
<feature type="chain" id="PRO_5035859380" evidence="1">
    <location>
        <begin position="16"/>
        <end position="2547"/>
    </location>
</feature>
<comment type="caution">
    <text evidence="2">The sequence shown here is derived from an EMBL/GenBank/DDBJ whole genome shotgun (WGS) entry which is preliminary data.</text>
</comment>
<organism evidence="2 3">
    <name type="scientific">Paramecium sonneborni</name>
    <dbReference type="NCBI Taxonomy" id="65129"/>
    <lineage>
        <taxon>Eukaryota</taxon>
        <taxon>Sar</taxon>
        <taxon>Alveolata</taxon>
        <taxon>Ciliophora</taxon>
        <taxon>Intramacronucleata</taxon>
        <taxon>Oligohymenophorea</taxon>
        <taxon>Peniculida</taxon>
        <taxon>Parameciidae</taxon>
        <taxon>Paramecium</taxon>
    </lineage>
</organism>
<dbReference type="InterPro" id="IPR002895">
    <property type="entry name" value="Paramecium_SA"/>
</dbReference>
<dbReference type="OrthoDB" id="4405280at2759"/>
<accession>A0A8S1RG36</accession>
<evidence type="ECO:0000313" key="2">
    <source>
        <dbReference type="EMBL" id="CAD8127266.1"/>
    </source>
</evidence>
<name>A0A8S1RG36_9CILI</name>
<dbReference type="SMART" id="SM00639">
    <property type="entry name" value="PSA"/>
    <property type="match status" value="27"/>
</dbReference>
<sequence>MKLNILLCLIALVCSQQVLKSNECNECGQFKSQTDCEEYKIVSCEWVAANGTVAAKCQKKDGGGAEQGTFKAYCELVEKPETNCSKTPGCAYVDQKCVHFTGCSAYVKTSTQECQAISYRCVSDATACIEAQECKDYNQTQCESTPSVSGIHTCKWDNGACRDYACVEAPLTYTTNEQCNNWLSGCITRGKGCWVQPLPNCSEYKGSEEECNSFIGNDNDGKCELAKETINCKARECQNAPNTISTDDECKGYQKGCITTGKGCYKGTTKPLCSTYNGDITSCVGYIGSDGVCEGDAGGKNCRARKCENGNFKTDAQCKDYQPSCVTNGVKCVNALSACSIYKGTATSCGVYIGSDGYCTGNSTTVDANCFPKTCDSASPTISTDEACEKHQKGCVTTGAGCSTKAALKKCSEYPGENVAACSTRVGSEGRCTWKSGTKCTPRDCGSAPSSTNTNPLCSNWFTNCVTTGSGCVAATSCELTVKQQSCEGTKNQIGQPICTWQPICTSNWSCSQFKRKAICMANTARVYDGLDENNKPKYVTQKCGWGSNGCQNLECSHLTGSFYSAHANCAAELSTCMSNGVDACITRQECSKLKGTKDTCLGYPGFCTNTPTALETAFCQQRQCSDNTEAQDNATCEAWNPGCISNGRGCVVYTTYCTAFKGDRDTCNKLYGYSSGNLSNYLTAQCYNDSNATAESSCKQKTCSMATDMTEGSCDGFLKGCAFNGNGSCVDPEYATCDDYFGLAAFCEGLTIKNRDPKYCYGTATAARCTVRRCDDNTDPNTTDEICNNFKLGCVAKSSGGCVEKSSYSCSSQTGTDVTCNNFSGSSGKCQKYNTCLDRACGDKTDANSQQDCMNYKSTCRFLKSGSACIAHNTCSQYSVPDTTAQAQDKFNYCTTITDSSGKFCGYKTGNNCADRTCDQFLSTYTTTLTCLTYVPKANPTDKNPCKQAGTVCYAPQANCAYTHGITTNDSDKKTECQKYENTDDVKCIWSAGATCSNQTTCENLITQTDAKICNDFLYPTGKGVCQKVTESTCITTVAVATGCSSYKLDSSKSDAVKKALCQSLYVIDDTAKHAAGNGVFTKCIYKTGDACSPIATCTEIPSASSQADCDKQLAGCLFFNGLCYTKLTANSPTCASYTIPGSANTDTLKSLFCHSMQIGNDYCQLNAAKNACEANTYTDCTSFNMSTVTGAQWDGAAITLAGFCAAQADITKKIFCKAGTSPACAAATCEDIPNPSGQGDCDTRILGCAFSNGKCRTFNPAGTVCTSVNIPGDVTVASGKTQFCQSVTQTVSSTAGVPCTYDEYLSPAATACAATTVCSSYNVLPSDDTQKSPYCLSKIDATEKKCAYTTGNACRDFDCFDISQPTSQVSCDLGAPGKTCTYISGTCYNTTDGCDKVPASGSDKKAYCDQLTSGASGGVKCTYISGDFCTPRLAACTDYVITNATDKRATCNSLVDTSGTPKKCTYIWGNNCVELGECTSYDGSTTAALGPEDTKEAEQCVLVKALSNSKPCIKHASDAKKCIAQVCADNDGNEEGCKNNVAGCIYYLNKCISKTTCVSYDFPDTVTSETDKQSWCEGVIDTSDNKCKYDGTKCAARACNDAVTARFYTDFDCKSYLKSCKTDGQGCVDATTSSCGSVSGNQAFCEYMLDITAKDYCKLNTVAVTSGSCQIRTCYDNVSAQSDGDCESWMKGCVTRGKGCIPRDRPCSEFRGTKTQCEAFKQYLHYDNDLKVDVYQLCSGDATNNENGKCKDRKCTDNTDATTNDECQAYLDGCVTKGAGCVSKSSDCSAYKGSRDTCSKFMGSNGLDYCFNVENAAETSTCQKKKCSDIKGTNNKDCSDGMKPFKTTDNPFCVFNGTICDAYGKRCEEFKGTEVSCTTYIALNGPCKATTVGTIVGNCAKRVCLEAPNTLKTDKECFDYHPTCVTTGYGCTFTVNCNTLINQDSCKLRPECTWANQCEPIKASCSSQTGTSRSNCVNTVITIVVDNVPVKKYCAWTETGNQCRDQRCEDLSATISTHKQCNDFDKNCTTTGAGCITMTVCSGYKTESICRAASVKNILTGELGNCGWEDNKCRERKCKDLSGKTDTECDAHLSGCKTNGTECVEAENCSDFKLQQYCIKSKKKPCLWVKGTCYNYEKCEDAEIRSHEGCQEFSPLCTTNGDRCIPITSCAKTALKASCVKGTDGVCGYLPTDKCQKFNQCSDAVSNDQNACLAYGGCITDGTACVAKSICSDYTTEIACKNNLGTDGICFWNGSKCKLKDCSDLTGTTHDGCRSQVITGGSCTTNGTNCIPLGLCSSYTEAGCQVGTDGTCIFSFAVGKTTGDKACRLKLCEDIDKGINNSACSGVIPGKECVSNTKNCIPKAACSTYKTQEACSGGGLEGTNQIQCAFTPNSATDKVNGTCKTFTQCSDANADSVACGKNSSCKWTGAACVSHVCDTFANGTDCQPVPSFDGKAFTICTLQNGKCASGDPGTLNDSKICYKKSAYTYTWNQTTNKCEQCRAGATSPNTSNNNTTGGNTTGGDNTDVYGMILPIVTLSLLGVMA</sequence>
<evidence type="ECO:0000313" key="3">
    <source>
        <dbReference type="Proteomes" id="UP000692954"/>
    </source>
</evidence>
<dbReference type="Proteomes" id="UP000692954">
    <property type="component" value="Unassembled WGS sequence"/>
</dbReference>
<keyword evidence="1" id="KW-0732">Signal</keyword>
<dbReference type="Pfam" id="PF01508">
    <property type="entry name" value="Paramecium_SA"/>
    <property type="match status" value="10"/>
</dbReference>
<evidence type="ECO:0000256" key="1">
    <source>
        <dbReference type="SAM" id="SignalP"/>
    </source>
</evidence>
<feature type="signal peptide" evidence="1">
    <location>
        <begin position="1"/>
        <end position="15"/>
    </location>
</feature>
<gene>
    <name evidence="2" type="ORF">PSON_ATCC_30995.1.T1740074</name>
</gene>
<keyword evidence="3" id="KW-1185">Reference proteome</keyword>
<dbReference type="EMBL" id="CAJJDN010000174">
    <property type="protein sequence ID" value="CAD8127266.1"/>
    <property type="molecule type" value="Genomic_DNA"/>
</dbReference>
<proteinExistence type="predicted"/>